<dbReference type="RefSeq" id="WP_106214307.1">
    <property type="nucleotide sequence ID" value="NZ_PVTL01000009.1"/>
</dbReference>
<protein>
    <submittedName>
        <fullName evidence="5">GntR family transcriptional regulator</fullName>
    </submittedName>
</protein>
<keyword evidence="2" id="KW-0238">DNA-binding</keyword>
<dbReference type="InterPro" id="IPR000524">
    <property type="entry name" value="Tscrpt_reg_HTH_GntR"/>
</dbReference>
<dbReference type="SMART" id="SM00895">
    <property type="entry name" value="FCD"/>
    <property type="match status" value="1"/>
</dbReference>
<sequence length="240" mass="26383">MVNSTGYGVHTERGLHAQVLTAVGEDIVDGRYPVGSVLNQDDLIARFSVSRSVLREALRVLQSLGMVEPRQRVGTQVLPRQSWNLMDPQLISWRGHGSEYFVQQRELIELRLGIEPVAARLCAERATAEELTAISAAAAEMADANDRGDERGFLQADVAFHALILRSSGNAVMGHFSGTVEALLRTRLRETRGTITEYTPSSAHRHNELAAALGRRDPEAAYQWSFSLLAATLEEFTAQG</sequence>
<evidence type="ECO:0000256" key="3">
    <source>
        <dbReference type="ARBA" id="ARBA00023163"/>
    </source>
</evidence>
<dbReference type="SUPFAM" id="SSF48008">
    <property type="entry name" value="GntR ligand-binding domain-like"/>
    <property type="match status" value="1"/>
</dbReference>
<dbReference type="Gene3D" id="1.10.10.10">
    <property type="entry name" value="Winged helix-like DNA-binding domain superfamily/Winged helix DNA-binding domain"/>
    <property type="match status" value="1"/>
</dbReference>
<dbReference type="CDD" id="cd07377">
    <property type="entry name" value="WHTH_GntR"/>
    <property type="match status" value="1"/>
</dbReference>
<keyword evidence="3" id="KW-0804">Transcription</keyword>
<dbReference type="PANTHER" id="PTHR43537:SF44">
    <property type="entry name" value="GNTR FAMILY REGULATORY PROTEIN"/>
    <property type="match status" value="1"/>
</dbReference>
<dbReference type="GO" id="GO:0003700">
    <property type="term" value="F:DNA-binding transcription factor activity"/>
    <property type="evidence" value="ECO:0007669"/>
    <property type="project" value="InterPro"/>
</dbReference>
<dbReference type="PROSITE" id="PS50949">
    <property type="entry name" value="HTH_GNTR"/>
    <property type="match status" value="1"/>
</dbReference>
<name>A0A2T0V726_9MICO</name>
<dbReference type="GO" id="GO:0003677">
    <property type="term" value="F:DNA binding"/>
    <property type="evidence" value="ECO:0007669"/>
    <property type="project" value="UniProtKB-KW"/>
</dbReference>
<dbReference type="Pfam" id="PF07729">
    <property type="entry name" value="FCD"/>
    <property type="match status" value="1"/>
</dbReference>
<dbReference type="OrthoDB" id="4164516at2"/>
<reference evidence="5 6" key="1">
    <citation type="submission" date="2018-03" db="EMBL/GenBank/DDBJ databases">
        <title>Genomic Encyclopedia of Type Strains, Phase III (KMG-III): the genomes of soil and plant-associated and newly described type strains.</title>
        <authorList>
            <person name="Whitman W."/>
        </authorList>
    </citation>
    <scope>NUCLEOTIDE SEQUENCE [LARGE SCALE GENOMIC DNA]</scope>
    <source>
        <strain evidence="5 6">CGMCC 1.12484</strain>
    </source>
</reference>
<evidence type="ECO:0000256" key="1">
    <source>
        <dbReference type="ARBA" id="ARBA00023015"/>
    </source>
</evidence>
<dbReference type="Pfam" id="PF00392">
    <property type="entry name" value="GntR"/>
    <property type="match status" value="1"/>
</dbReference>
<evidence type="ECO:0000259" key="4">
    <source>
        <dbReference type="PROSITE" id="PS50949"/>
    </source>
</evidence>
<dbReference type="SUPFAM" id="SSF46785">
    <property type="entry name" value="Winged helix' DNA-binding domain"/>
    <property type="match status" value="1"/>
</dbReference>
<dbReference type="SMART" id="SM00345">
    <property type="entry name" value="HTH_GNTR"/>
    <property type="match status" value="1"/>
</dbReference>
<accession>A0A2T0V726</accession>
<dbReference type="Proteomes" id="UP000237983">
    <property type="component" value="Unassembled WGS sequence"/>
</dbReference>
<dbReference type="InterPro" id="IPR036388">
    <property type="entry name" value="WH-like_DNA-bd_sf"/>
</dbReference>
<dbReference type="PANTHER" id="PTHR43537">
    <property type="entry name" value="TRANSCRIPTIONAL REGULATOR, GNTR FAMILY"/>
    <property type="match status" value="1"/>
</dbReference>
<keyword evidence="6" id="KW-1185">Reference proteome</keyword>
<feature type="domain" description="HTH gntR-type" evidence="4">
    <location>
        <begin position="13"/>
        <end position="80"/>
    </location>
</feature>
<evidence type="ECO:0000256" key="2">
    <source>
        <dbReference type="ARBA" id="ARBA00023125"/>
    </source>
</evidence>
<evidence type="ECO:0000313" key="6">
    <source>
        <dbReference type="Proteomes" id="UP000237983"/>
    </source>
</evidence>
<dbReference type="InterPro" id="IPR036390">
    <property type="entry name" value="WH_DNA-bd_sf"/>
</dbReference>
<dbReference type="InterPro" id="IPR008920">
    <property type="entry name" value="TF_FadR/GntR_C"/>
</dbReference>
<gene>
    <name evidence="5" type="ORF">B0I08_1096</name>
</gene>
<dbReference type="AlphaFoldDB" id="A0A2T0V726"/>
<evidence type="ECO:0000313" key="5">
    <source>
        <dbReference type="EMBL" id="PRY65858.1"/>
    </source>
</evidence>
<dbReference type="EMBL" id="PVTL01000009">
    <property type="protein sequence ID" value="PRY65858.1"/>
    <property type="molecule type" value="Genomic_DNA"/>
</dbReference>
<keyword evidence="1" id="KW-0805">Transcription regulation</keyword>
<proteinExistence type="predicted"/>
<organism evidence="5 6">
    <name type="scientific">Glaciihabitans tibetensis</name>
    <dbReference type="NCBI Taxonomy" id="1266600"/>
    <lineage>
        <taxon>Bacteria</taxon>
        <taxon>Bacillati</taxon>
        <taxon>Actinomycetota</taxon>
        <taxon>Actinomycetes</taxon>
        <taxon>Micrococcales</taxon>
        <taxon>Microbacteriaceae</taxon>
        <taxon>Glaciihabitans</taxon>
    </lineage>
</organism>
<comment type="caution">
    <text evidence="5">The sequence shown here is derived from an EMBL/GenBank/DDBJ whole genome shotgun (WGS) entry which is preliminary data.</text>
</comment>
<dbReference type="InterPro" id="IPR011711">
    <property type="entry name" value="GntR_C"/>
</dbReference>
<dbReference type="Gene3D" id="1.20.120.530">
    <property type="entry name" value="GntR ligand-binding domain-like"/>
    <property type="match status" value="1"/>
</dbReference>